<dbReference type="GO" id="GO:0005384">
    <property type="term" value="F:manganese ion transmembrane transporter activity"/>
    <property type="evidence" value="ECO:0007669"/>
    <property type="project" value="UniProtKB-UniRule"/>
</dbReference>
<evidence type="ECO:0000256" key="1">
    <source>
        <dbReference type="ARBA" id="ARBA00022448"/>
    </source>
</evidence>
<dbReference type="InterPro" id="IPR003810">
    <property type="entry name" value="Mntp/YtaF"/>
</dbReference>
<feature type="transmembrane region" description="Helical" evidence="8">
    <location>
        <begin position="92"/>
        <end position="111"/>
    </location>
</feature>
<keyword evidence="5 8" id="KW-0406">Ion transport</keyword>
<evidence type="ECO:0000256" key="2">
    <source>
        <dbReference type="ARBA" id="ARBA00022475"/>
    </source>
</evidence>
<evidence type="ECO:0000256" key="4">
    <source>
        <dbReference type="ARBA" id="ARBA00022989"/>
    </source>
</evidence>
<dbReference type="InterPro" id="IPR022929">
    <property type="entry name" value="Put_MntP"/>
</dbReference>
<dbReference type="EMBL" id="LR828257">
    <property type="protein sequence ID" value="CAD0309169.1"/>
    <property type="molecule type" value="Genomic_DNA"/>
</dbReference>
<evidence type="ECO:0000256" key="7">
    <source>
        <dbReference type="ARBA" id="ARBA00023211"/>
    </source>
</evidence>
<dbReference type="HAMAP" id="MF_01521">
    <property type="entry name" value="MntP_pump"/>
    <property type="match status" value="1"/>
</dbReference>
<dbReference type="EMBL" id="LR828257">
    <property type="protein sequence ID" value="CAD0309176.1"/>
    <property type="molecule type" value="Genomic_DNA"/>
</dbReference>
<dbReference type="Proteomes" id="UP000515406">
    <property type="component" value="Chromosome"/>
</dbReference>
<accession>A0A6V7C4Y1</accession>
<dbReference type="PANTHER" id="PTHR35529:SF1">
    <property type="entry name" value="MANGANESE EFFLUX PUMP MNTP-RELATED"/>
    <property type="match status" value="1"/>
</dbReference>
<dbReference type="AlphaFoldDB" id="A0A6V7C4Y1"/>
<feature type="transmembrane region" description="Helical" evidence="8">
    <location>
        <begin position="193"/>
        <end position="210"/>
    </location>
</feature>
<evidence type="ECO:0000256" key="3">
    <source>
        <dbReference type="ARBA" id="ARBA00022692"/>
    </source>
</evidence>
<name>A0A6V7C4Y1_9XANT</name>
<keyword evidence="3 8" id="KW-0812">Transmembrane</keyword>
<feature type="transmembrane region" description="Helical" evidence="8">
    <location>
        <begin position="26"/>
        <end position="49"/>
    </location>
</feature>
<keyword evidence="6 8" id="KW-0472">Membrane</keyword>
<reference evidence="9 10" key="1">
    <citation type="submission" date="2020-07" db="EMBL/GenBank/DDBJ databases">
        <authorList>
            <person name="Pothier F. J."/>
        </authorList>
    </citation>
    <scope>NUCLEOTIDE SEQUENCE [LARGE SCALE GENOMIC DNA]</scope>
    <source>
        <strain evidence="9 10">CFBP 498</strain>
    </source>
</reference>
<evidence type="ECO:0000256" key="8">
    <source>
        <dbReference type="HAMAP-Rule" id="MF_01521"/>
    </source>
</evidence>
<comment type="function">
    <text evidence="8">Probably functions as a manganese efflux pump.</text>
</comment>
<dbReference type="GO" id="GO:0005886">
    <property type="term" value="C:plasma membrane"/>
    <property type="evidence" value="ECO:0007669"/>
    <property type="project" value="UniProtKB-SubCell"/>
</dbReference>
<organism evidence="9 10">
    <name type="scientific">Xanthomonas hortorum pv. vitians</name>
    <dbReference type="NCBI Taxonomy" id="83224"/>
    <lineage>
        <taxon>Bacteria</taxon>
        <taxon>Pseudomonadati</taxon>
        <taxon>Pseudomonadota</taxon>
        <taxon>Gammaproteobacteria</taxon>
        <taxon>Lysobacterales</taxon>
        <taxon>Lysobacteraceae</taxon>
        <taxon>Xanthomonas</taxon>
    </lineage>
</organism>
<evidence type="ECO:0000313" key="9">
    <source>
        <dbReference type="EMBL" id="CAD0309169.1"/>
    </source>
</evidence>
<gene>
    <name evidence="8 9" type="primary">mntP</name>
    <name evidence="9" type="ORF">CFBP498_09320</name>
</gene>
<dbReference type="PANTHER" id="PTHR35529">
    <property type="entry name" value="MANGANESE EFFLUX PUMP MNTP-RELATED"/>
    <property type="match status" value="1"/>
</dbReference>
<dbReference type="Pfam" id="PF02659">
    <property type="entry name" value="Mntp"/>
    <property type="match status" value="1"/>
</dbReference>
<evidence type="ECO:0000256" key="6">
    <source>
        <dbReference type="ARBA" id="ARBA00023136"/>
    </source>
</evidence>
<comment type="similarity">
    <text evidence="8">Belongs to the MntP (TC 9.B.29) family.</text>
</comment>
<dbReference type="SUPFAM" id="SSF103473">
    <property type="entry name" value="MFS general substrate transporter"/>
    <property type="match status" value="1"/>
</dbReference>
<keyword evidence="4 8" id="KW-1133">Transmembrane helix</keyword>
<keyword evidence="2 8" id="KW-1003">Cell membrane</keyword>
<keyword evidence="7 8" id="KW-0464">Manganese</keyword>
<feature type="transmembrane region" description="Helical" evidence="8">
    <location>
        <begin position="162"/>
        <end position="181"/>
    </location>
</feature>
<feature type="transmembrane region" description="Helical" evidence="8">
    <location>
        <begin position="61"/>
        <end position="80"/>
    </location>
</feature>
<evidence type="ECO:0000256" key="5">
    <source>
        <dbReference type="ARBA" id="ARBA00023065"/>
    </source>
</evidence>
<dbReference type="InterPro" id="IPR036259">
    <property type="entry name" value="MFS_trans_sf"/>
</dbReference>
<evidence type="ECO:0000313" key="10">
    <source>
        <dbReference type="Proteomes" id="UP000515406"/>
    </source>
</evidence>
<proteinExistence type="inferred from homology"/>
<protein>
    <recommendedName>
        <fullName evidence="8">Putative manganese efflux pump MntP</fullName>
    </recommendedName>
</protein>
<sequence length="217" mass="22665">MRAQQRLARAHVVAIVPNPRMSMSPFSIVLIGFAMSTDAFAAAIGKGAAMRKPQWRDALRAGLIFGCIEAITPVIGWLLGRAASSYVSAYDHWIAFVLLGALGTHMIVAGLRQEPDDDADEASSDTPKRHGLLALATTGFATSIDAMAVGVSLAFLDVHIGVVAVVVGLCTFSMVTAGVMLGRVLGNLIGKRAEILGGLILVIVGSVILYEHLSGAA</sequence>
<keyword evidence="1 8" id="KW-0813">Transport</keyword>
<comment type="subcellular location">
    <subcellularLocation>
        <location evidence="8">Cell membrane</location>
        <topology evidence="8">Multi-pass membrane protein</topology>
    </subcellularLocation>
</comment>
<keyword evidence="10" id="KW-1185">Reference proteome</keyword>
<feature type="transmembrane region" description="Helical" evidence="8">
    <location>
        <begin position="132"/>
        <end position="156"/>
    </location>
</feature>